<sequence length="91" mass="10533">MAIDCILGLFECFHEASYLFGFSTSLNRFIKERYSLLFFLIIAMNSYSVIFLSSDLRYEVLPSFLIKKMRVFRPNGAETTLPKAFVSRVSN</sequence>
<evidence type="ECO:0000256" key="1">
    <source>
        <dbReference type="SAM" id="Phobius"/>
    </source>
</evidence>
<protein>
    <submittedName>
        <fullName evidence="2">Uncharacterized protein</fullName>
    </submittedName>
</protein>
<comment type="caution">
    <text evidence="2">The sequence shown here is derived from an EMBL/GenBank/DDBJ whole genome shotgun (WGS) entry which is preliminary data.</text>
</comment>
<reference evidence="2 3" key="1">
    <citation type="submission" date="2014-10" db="EMBL/GenBank/DDBJ databases">
        <title>Draft genome of the hookworm Ancylostoma caninum.</title>
        <authorList>
            <person name="Mitreva M."/>
        </authorList>
    </citation>
    <scope>NUCLEOTIDE SEQUENCE [LARGE SCALE GENOMIC DNA]</scope>
    <source>
        <strain evidence="2 3">Baltimore</strain>
    </source>
</reference>
<gene>
    <name evidence="2" type="ORF">ANCCAN_02570</name>
</gene>
<name>A0A368H6E3_ANCCA</name>
<dbReference type="AlphaFoldDB" id="A0A368H6E3"/>
<keyword evidence="3" id="KW-1185">Reference proteome</keyword>
<dbReference type="Proteomes" id="UP000252519">
    <property type="component" value="Unassembled WGS sequence"/>
</dbReference>
<proteinExistence type="predicted"/>
<feature type="transmembrane region" description="Helical" evidence="1">
    <location>
        <begin position="34"/>
        <end position="53"/>
    </location>
</feature>
<organism evidence="2 3">
    <name type="scientific">Ancylostoma caninum</name>
    <name type="common">Dog hookworm</name>
    <dbReference type="NCBI Taxonomy" id="29170"/>
    <lineage>
        <taxon>Eukaryota</taxon>
        <taxon>Metazoa</taxon>
        <taxon>Ecdysozoa</taxon>
        <taxon>Nematoda</taxon>
        <taxon>Chromadorea</taxon>
        <taxon>Rhabditida</taxon>
        <taxon>Rhabditina</taxon>
        <taxon>Rhabditomorpha</taxon>
        <taxon>Strongyloidea</taxon>
        <taxon>Ancylostomatidae</taxon>
        <taxon>Ancylostomatinae</taxon>
        <taxon>Ancylostoma</taxon>
    </lineage>
</organism>
<keyword evidence="1" id="KW-0812">Transmembrane</keyword>
<keyword evidence="1" id="KW-1133">Transmembrane helix</keyword>
<evidence type="ECO:0000313" key="2">
    <source>
        <dbReference type="EMBL" id="RCN51209.1"/>
    </source>
</evidence>
<dbReference type="OrthoDB" id="5855582at2759"/>
<dbReference type="EMBL" id="JOJR01000015">
    <property type="protein sequence ID" value="RCN51209.1"/>
    <property type="molecule type" value="Genomic_DNA"/>
</dbReference>
<accession>A0A368H6E3</accession>
<evidence type="ECO:0000313" key="3">
    <source>
        <dbReference type="Proteomes" id="UP000252519"/>
    </source>
</evidence>
<keyword evidence="1" id="KW-0472">Membrane</keyword>